<dbReference type="Proteomes" id="UP000008136">
    <property type="component" value="Chromosome"/>
</dbReference>
<evidence type="ECO:0000313" key="5">
    <source>
        <dbReference type="EMBL" id="AEA47589.1"/>
    </source>
</evidence>
<dbReference type="PANTHER" id="PTHR44943:SF8">
    <property type="entry name" value="TPR REPEAT-CONTAINING PROTEIN MJ0263"/>
    <property type="match status" value="1"/>
</dbReference>
<protein>
    <submittedName>
        <fullName evidence="5">Tetratricopeptide TPR_1 repeat-containing protein</fullName>
    </submittedName>
</protein>
<dbReference type="Gene3D" id="3.40.50.450">
    <property type="match status" value="1"/>
</dbReference>
<dbReference type="PROSITE" id="PS50293">
    <property type="entry name" value="TPR_REGION"/>
    <property type="match status" value="2"/>
</dbReference>
<dbReference type="OrthoDB" id="117365at2157"/>
<dbReference type="SUPFAM" id="SSF48452">
    <property type="entry name" value="TPR-like"/>
    <property type="match status" value="1"/>
</dbReference>
<dbReference type="eggNOG" id="arCOG06693">
    <property type="taxonomic scope" value="Archaea"/>
</dbReference>
<proteinExistence type="predicted"/>
<dbReference type="Gene3D" id="1.25.40.10">
    <property type="entry name" value="Tetratricopeptide repeat domain"/>
    <property type="match status" value="2"/>
</dbReference>
<dbReference type="EMBL" id="CP002588">
    <property type="protein sequence ID" value="AEA47589.1"/>
    <property type="molecule type" value="Genomic_DNA"/>
</dbReference>
<sequence>MLEIYCPVVGGKCNKSVRVKRDVFFLAEPFDSDRGRREKAVRNAIKNALGKDYSENCLIVGDNDPKHPSWFCDICRMIQSSAYGIVDISDLNPNVLIEFGMMIGLGKPVFVLVKKSEEKKIKDLLPSDIIWMRVVPYEEFIDIEDVLAQLIKNRPEIEEERTPIDVVGEVARRINPALAKELEKFKEEIKRDYEKKINRLEELLKDSGFDTAEKKNEIPSHIEEHVRSIIKEVEGSERALGFPDDVELAYLRAVYYYRKGEYEKAMTLCNWALAVDPTYADAWNGKGAVLYKFGKYYEAIECFTKALKINPKFVNAWNNKGNALCRLGKYRDAIKCYNKALEIDPEYMEAIMNLSEIFIILDKLNDALVLAEMAFKKANSIEERIISRFLIISAYIFKGELDKADKEMIELAKELNGFKVRRWDFSPMMPAIEKIEDEEAREKLLSLISLLRGE</sequence>
<dbReference type="PANTHER" id="PTHR44943">
    <property type="entry name" value="CELLULOSE SYNTHASE OPERON PROTEIN C"/>
    <property type="match status" value="1"/>
</dbReference>
<dbReference type="SMART" id="SM00028">
    <property type="entry name" value="TPR"/>
    <property type="match status" value="3"/>
</dbReference>
<accession>F2KPR1</accession>
<keyword evidence="4" id="KW-0175">Coiled coil</keyword>
<dbReference type="HOGENOM" id="CLU_602176_0_0_2"/>
<keyword evidence="6" id="KW-1185">Reference proteome</keyword>
<dbReference type="GeneID" id="25395658"/>
<feature type="repeat" description="TPR" evidence="3">
    <location>
        <begin position="280"/>
        <end position="313"/>
    </location>
</feature>
<dbReference type="InterPro" id="IPR051685">
    <property type="entry name" value="Ycf3/AcsC/BcsC/TPR_MFPF"/>
</dbReference>
<keyword evidence="2 3" id="KW-0802">TPR repeat</keyword>
<dbReference type="RefSeq" id="WP_013684246.1">
    <property type="nucleotide sequence ID" value="NC_015320.1"/>
</dbReference>
<evidence type="ECO:0000256" key="1">
    <source>
        <dbReference type="ARBA" id="ARBA00022737"/>
    </source>
</evidence>
<organism evidence="5 6">
    <name type="scientific">Archaeoglobus veneficus (strain DSM 11195 / SNP6)</name>
    <dbReference type="NCBI Taxonomy" id="693661"/>
    <lineage>
        <taxon>Archaea</taxon>
        <taxon>Methanobacteriati</taxon>
        <taxon>Methanobacteriota</taxon>
        <taxon>Archaeoglobi</taxon>
        <taxon>Archaeoglobales</taxon>
        <taxon>Archaeoglobaceae</taxon>
        <taxon>Archaeoglobus</taxon>
    </lineage>
</organism>
<dbReference type="AlphaFoldDB" id="F2KPR1"/>
<dbReference type="PROSITE" id="PS50005">
    <property type="entry name" value="TPR"/>
    <property type="match status" value="3"/>
</dbReference>
<dbReference type="STRING" id="693661.Arcve_1589"/>
<feature type="repeat" description="TPR" evidence="3">
    <location>
        <begin position="314"/>
        <end position="347"/>
    </location>
</feature>
<feature type="repeat" description="TPR" evidence="3">
    <location>
        <begin position="246"/>
        <end position="279"/>
    </location>
</feature>
<dbReference type="InterPro" id="IPR011990">
    <property type="entry name" value="TPR-like_helical_dom_sf"/>
</dbReference>
<evidence type="ECO:0000313" key="6">
    <source>
        <dbReference type="Proteomes" id="UP000008136"/>
    </source>
</evidence>
<dbReference type="eggNOG" id="arCOG03032">
    <property type="taxonomic scope" value="Archaea"/>
</dbReference>
<dbReference type="InterPro" id="IPR019734">
    <property type="entry name" value="TPR_rpt"/>
</dbReference>
<evidence type="ECO:0000256" key="3">
    <source>
        <dbReference type="PROSITE-ProRule" id="PRU00339"/>
    </source>
</evidence>
<gene>
    <name evidence="5" type="ordered locus">Arcve_1589</name>
</gene>
<keyword evidence="1" id="KW-0677">Repeat</keyword>
<dbReference type="Pfam" id="PF00515">
    <property type="entry name" value="TPR_1"/>
    <property type="match status" value="2"/>
</dbReference>
<name>F2KPR1_ARCVS</name>
<dbReference type="KEGG" id="ave:Arcve_1589"/>
<reference evidence="5 6" key="1">
    <citation type="submission" date="2011-03" db="EMBL/GenBank/DDBJ databases">
        <title>The complete genome of Archaeoglobus veneficus SNP6.</title>
        <authorList>
            <consortium name="US DOE Joint Genome Institute (JGI-PGF)"/>
            <person name="Lucas S."/>
            <person name="Copeland A."/>
            <person name="Lapidus A."/>
            <person name="Bruce D."/>
            <person name="Goodwin L."/>
            <person name="Pitluck S."/>
            <person name="Kyrpides N."/>
            <person name="Mavromatis K."/>
            <person name="Pagani I."/>
            <person name="Ivanova N."/>
            <person name="Mikhailova N."/>
            <person name="Lu M."/>
            <person name="Detter J.C."/>
            <person name="Tapia R."/>
            <person name="Han C."/>
            <person name="Land M."/>
            <person name="Hauser L."/>
            <person name="Markowitz V."/>
            <person name="Cheng J.-F."/>
            <person name="Hugenholtz P."/>
            <person name="Woyke T."/>
            <person name="Wu D."/>
            <person name="Spring S."/>
            <person name="Brambilla E."/>
            <person name="Klenk H.-P."/>
            <person name="Eisen J.A."/>
        </authorList>
    </citation>
    <scope>NUCLEOTIDE SEQUENCE [LARGE SCALE GENOMIC DNA]</scope>
    <source>
        <strain>SNP6</strain>
    </source>
</reference>
<feature type="coiled-coil region" evidence="4">
    <location>
        <begin position="179"/>
        <end position="206"/>
    </location>
</feature>
<evidence type="ECO:0000256" key="2">
    <source>
        <dbReference type="ARBA" id="ARBA00022803"/>
    </source>
</evidence>
<evidence type="ECO:0000256" key="4">
    <source>
        <dbReference type="SAM" id="Coils"/>
    </source>
</evidence>